<dbReference type="RefSeq" id="WP_213041198.1">
    <property type="nucleotide sequence ID" value="NZ_CAJNBJ010000001.1"/>
</dbReference>
<comment type="caution">
    <text evidence="1">The sequence shown here is derived from an EMBL/GenBank/DDBJ whole genome shotgun (WGS) entry which is preliminary data.</text>
</comment>
<gene>
    <name evidence="1" type="ORF">NSPZN2_11459</name>
</gene>
<dbReference type="Proteomes" id="UP000675880">
    <property type="component" value="Unassembled WGS sequence"/>
</dbReference>
<organism evidence="1 2">
    <name type="scientific">Nitrospira defluvii</name>
    <dbReference type="NCBI Taxonomy" id="330214"/>
    <lineage>
        <taxon>Bacteria</taxon>
        <taxon>Pseudomonadati</taxon>
        <taxon>Nitrospirota</taxon>
        <taxon>Nitrospiria</taxon>
        <taxon>Nitrospirales</taxon>
        <taxon>Nitrospiraceae</taxon>
        <taxon>Nitrospira</taxon>
    </lineage>
</organism>
<proteinExistence type="predicted"/>
<keyword evidence="2" id="KW-1185">Reference proteome</keyword>
<evidence type="ECO:0000313" key="2">
    <source>
        <dbReference type="Proteomes" id="UP000675880"/>
    </source>
</evidence>
<protein>
    <submittedName>
        <fullName evidence="1">Uncharacterized protein</fullName>
    </submittedName>
</protein>
<name>A0ABM8QUE6_9BACT</name>
<accession>A0ABM8QUE6</accession>
<sequence length="67" mass="7641">MSRTSSHPDDRRIADNLRRTIELTELGLALRQAVIEQRNGLSAGEGITRLMHEIRLAKEQAWQQSQS</sequence>
<reference evidence="1 2" key="1">
    <citation type="submission" date="2021-02" db="EMBL/GenBank/DDBJ databases">
        <authorList>
            <person name="Han P."/>
        </authorList>
    </citation>
    <scope>NUCLEOTIDE SEQUENCE [LARGE SCALE GENOMIC DNA]</scope>
    <source>
        <strain evidence="1">Candidatus Nitrospira sp. ZN2</strain>
    </source>
</reference>
<evidence type="ECO:0000313" key="1">
    <source>
        <dbReference type="EMBL" id="CAE6716151.1"/>
    </source>
</evidence>
<dbReference type="EMBL" id="CAJNBJ010000001">
    <property type="protein sequence ID" value="CAE6716151.1"/>
    <property type="molecule type" value="Genomic_DNA"/>
</dbReference>